<dbReference type="SUPFAM" id="SSF52540">
    <property type="entry name" value="P-loop containing nucleoside triphosphate hydrolases"/>
    <property type="match status" value="1"/>
</dbReference>
<dbReference type="PIRSF" id="PIRSF006135">
    <property type="entry name" value="CobU"/>
    <property type="match status" value="1"/>
</dbReference>
<dbReference type="PANTHER" id="PTHR34848:SF1">
    <property type="entry name" value="BIFUNCTIONAL ADENOSYLCOBALAMIN BIOSYNTHESIS PROTEIN COBU"/>
    <property type="match status" value="1"/>
</dbReference>
<dbReference type="EC" id="2.7.1.156" evidence="8"/>
<evidence type="ECO:0000256" key="17">
    <source>
        <dbReference type="ARBA" id="ARBA00030571"/>
    </source>
</evidence>
<evidence type="ECO:0000256" key="13">
    <source>
        <dbReference type="ARBA" id="ARBA00022777"/>
    </source>
</evidence>
<comment type="function">
    <text evidence="4">Catalyzes ATP-dependent phosphorylation of adenosylcobinamide and addition of GMP to adenosylcobinamide phosphate.</text>
</comment>
<comment type="pathway">
    <text evidence="6">Cofactor biosynthesis; adenosylcobalamin biosynthesis; adenosylcobalamin from cob(II)yrinate a,c-diamide: step 5/7.</text>
</comment>
<dbReference type="EMBL" id="UOFB01000412">
    <property type="protein sequence ID" value="VAW49920.1"/>
    <property type="molecule type" value="Genomic_DNA"/>
</dbReference>
<protein>
    <recommendedName>
        <fullName evidence="16">Adenosylcobinamide kinase</fullName>
        <ecNumber evidence="8">2.7.1.156</ecNumber>
        <ecNumber evidence="9">2.7.7.62</ecNumber>
    </recommendedName>
    <alternativeName>
        <fullName evidence="17">Adenosylcobinamide-phosphate guanylyltransferase</fullName>
    </alternativeName>
</protein>
<dbReference type="GO" id="GO:0009236">
    <property type="term" value="P:cobalamin biosynthetic process"/>
    <property type="evidence" value="ECO:0007669"/>
    <property type="project" value="UniProtKB-KW"/>
</dbReference>
<evidence type="ECO:0000256" key="4">
    <source>
        <dbReference type="ARBA" id="ARBA00003889"/>
    </source>
</evidence>
<evidence type="ECO:0000256" key="5">
    <source>
        <dbReference type="ARBA" id="ARBA00004692"/>
    </source>
</evidence>
<keyword evidence="11 18" id="KW-0808">Transferase</keyword>
<sequence>MIRFILGGARSGKSAYAETFAKYSEQQGGKIFYIATAKSHISSVMAEYSEETVDTEMLSRIQRHQADRPAHWKTIECPLYLADCLQHLDAQQHCLLIDCLTLWTLNLLESDCLEKEKKALLSLLPTLKSEVILVSNEVGLGVVPMGKLTRCFVDELGWLHQDVAKSADEVMFVTAGLPMKLK</sequence>
<dbReference type="PANTHER" id="PTHR34848">
    <property type="match status" value="1"/>
</dbReference>
<evidence type="ECO:0000256" key="11">
    <source>
        <dbReference type="ARBA" id="ARBA00022679"/>
    </source>
</evidence>
<reference evidence="18" key="1">
    <citation type="submission" date="2018-06" db="EMBL/GenBank/DDBJ databases">
        <authorList>
            <person name="Zhirakovskaya E."/>
        </authorList>
    </citation>
    <scope>NUCLEOTIDE SEQUENCE</scope>
</reference>
<name>A0A3B0WBY2_9ZZZZ</name>
<organism evidence="18">
    <name type="scientific">hydrothermal vent metagenome</name>
    <dbReference type="NCBI Taxonomy" id="652676"/>
    <lineage>
        <taxon>unclassified sequences</taxon>
        <taxon>metagenomes</taxon>
        <taxon>ecological metagenomes</taxon>
    </lineage>
</organism>
<keyword evidence="13 18" id="KW-0418">Kinase</keyword>
<keyword evidence="12" id="KW-0547">Nucleotide-binding</keyword>
<dbReference type="GO" id="GO:0008820">
    <property type="term" value="F:cobinamide phosphate guanylyltransferase activity"/>
    <property type="evidence" value="ECO:0007669"/>
    <property type="project" value="UniProtKB-EC"/>
</dbReference>
<evidence type="ECO:0000256" key="15">
    <source>
        <dbReference type="ARBA" id="ARBA00023134"/>
    </source>
</evidence>
<comment type="catalytic activity">
    <reaction evidence="2">
        <text>adenosylcob(III)inamide phosphate + GTP + H(+) = adenosylcob(III)inamide-GDP + diphosphate</text>
        <dbReference type="Rhea" id="RHEA:22712"/>
        <dbReference type="ChEBI" id="CHEBI:15378"/>
        <dbReference type="ChEBI" id="CHEBI:33019"/>
        <dbReference type="ChEBI" id="CHEBI:37565"/>
        <dbReference type="ChEBI" id="CHEBI:58502"/>
        <dbReference type="ChEBI" id="CHEBI:60487"/>
        <dbReference type="EC" id="2.7.7.62"/>
    </reaction>
</comment>
<comment type="similarity">
    <text evidence="7">Belongs to the CobU/CobP family.</text>
</comment>
<dbReference type="GO" id="GO:0005524">
    <property type="term" value="F:ATP binding"/>
    <property type="evidence" value="ECO:0007669"/>
    <property type="project" value="UniProtKB-KW"/>
</dbReference>
<dbReference type="InterPro" id="IPR027417">
    <property type="entry name" value="P-loop_NTPase"/>
</dbReference>
<evidence type="ECO:0000256" key="6">
    <source>
        <dbReference type="ARBA" id="ARBA00005159"/>
    </source>
</evidence>
<evidence type="ECO:0000256" key="16">
    <source>
        <dbReference type="ARBA" id="ARBA00029570"/>
    </source>
</evidence>
<evidence type="ECO:0000256" key="9">
    <source>
        <dbReference type="ARBA" id="ARBA00012523"/>
    </source>
</evidence>
<evidence type="ECO:0000256" key="8">
    <source>
        <dbReference type="ARBA" id="ARBA00012016"/>
    </source>
</evidence>
<comment type="pathway">
    <text evidence="5">Cofactor biosynthesis; adenosylcobalamin biosynthesis; adenosylcobalamin from cob(II)yrinate a,c-diamide: step 6/7.</text>
</comment>
<keyword evidence="15" id="KW-0342">GTP-binding</keyword>
<dbReference type="GO" id="GO:0043752">
    <property type="term" value="F:adenosylcobinamide kinase activity"/>
    <property type="evidence" value="ECO:0007669"/>
    <property type="project" value="UniProtKB-EC"/>
</dbReference>
<dbReference type="CDD" id="cd00544">
    <property type="entry name" value="CobU"/>
    <property type="match status" value="1"/>
</dbReference>
<dbReference type="EC" id="2.7.7.62" evidence="9"/>
<accession>A0A3B0WBY2</accession>
<keyword evidence="10" id="KW-0169">Cobalamin biosynthesis</keyword>
<comment type="catalytic activity">
    <reaction evidence="1">
        <text>adenosylcob(III)inamide + ATP = adenosylcob(III)inamide phosphate + ADP + H(+)</text>
        <dbReference type="Rhea" id="RHEA:15769"/>
        <dbReference type="ChEBI" id="CHEBI:2480"/>
        <dbReference type="ChEBI" id="CHEBI:15378"/>
        <dbReference type="ChEBI" id="CHEBI:30616"/>
        <dbReference type="ChEBI" id="CHEBI:58502"/>
        <dbReference type="ChEBI" id="CHEBI:456216"/>
        <dbReference type="EC" id="2.7.1.156"/>
    </reaction>
</comment>
<dbReference type="AlphaFoldDB" id="A0A3B0WBY2"/>
<evidence type="ECO:0000256" key="2">
    <source>
        <dbReference type="ARBA" id="ARBA00000711"/>
    </source>
</evidence>
<evidence type="ECO:0000256" key="1">
    <source>
        <dbReference type="ARBA" id="ARBA00000312"/>
    </source>
</evidence>
<keyword evidence="18" id="KW-0548">Nucleotidyltransferase</keyword>
<dbReference type="GO" id="GO:0005525">
    <property type="term" value="F:GTP binding"/>
    <property type="evidence" value="ECO:0007669"/>
    <property type="project" value="UniProtKB-KW"/>
</dbReference>
<keyword evidence="14" id="KW-0067">ATP-binding</keyword>
<evidence type="ECO:0000256" key="3">
    <source>
        <dbReference type="ARBA" id="ARBA00001522"/>
    </source>
</evidence>
<dbReference type="InterPro" id="IPR003203">
    <property type="entry name" value="CobU/CobP"/>
</dbReference>
<evidence type="ECO:0000256" key="12">
    <source>
        <dbReference type="ARBA" id="ARBA00022741"/>
    </source>
</evidence>
<dbReference type="NCBIfam" id="NF004469">
    <property type="entry name" value="PRK05800.1"/>
    <property type="match status" value="1"/>
</dbReference>
<dbReference type="Pfam" id="PF02283">
    <property type="entry name" value="CobU"/>
    <property type="match status" value="1"/>
</dbReference>
<dbReference type="Gene3D" id="3.40.50.300">
    <property type="entry name" value="P-loop containing nucleotide triphosphate hydrolases"/>
    <property type="match status" value="1"/>
</dbReference>
<comment type="catalytic activity">
    <reaction evidence="3">
        <text>adenosylcob(III)inamide + GTP = adenosylcob(III)inamide phosphate + GDP + H(+)</text>
        <dbReference type="Rhea" id="RHEA:15765"/>
        <dbReference type="ChEBI" id="CHEBI:2480"/>
        <dbReference type="ChEBI" id="CHEBI:15378"/>
        <dbReference type="ChEBI" id="CHEBI:37565"/>
        <dbReference type="ChEBI" id="CHEBI:58189"/>
        <dbReference type="ChEBI" id="CHEBI:58502"/>
        <dbReference type="EC" id="2.7.1.156"/>
    </reaction>
</comment>
<evidence type="ECO:0000313" key="18">
    <source>
        <dbReference type="EMBL" id="VAW49920.1"/>
    </source>
</evidence>
<proteinExistence type="inferred from homology"/>
<gene>
    <name evidence="18" type="ORF">MNBD_GAMMA04-34</name>
</gene>
<evidence type="ECO:0000256" key="14">
    <source>
        <dbReference type="ARBA" id="ARBA00022840"/>
    </source>
</evidence>
<evidence type="ECO:0000256" key="7">
    <source>
        <dbReference type="ARBA" id="ARBA00007490"/>
    </source>
</evidence>
<evidence type="ECO:0000256" key="10">
    <source>
        <dbReference type="ARBA" id="ARBA00022573"/>
    </source>
</evidence>